<proteinExistence type="inferred from homology"/>
<feature type="binding site" evidence="4">
    <location>
        <position position="172"/>
    </location>
    <ligand>
        <name>molybdate</name>
        <dbReference type="ChEBI" id="CHEBI:36264"/>
    </ligand>
</feature>
<reference evidence="6 7" key="1">
    <citation type="submission" date="2018-11" db="EMBL/GenBank/DDBJ databases">
        <title>Draft genome sequence of Gordonia sp. RS15-1S isolated from rice stems.</title>
        <authorList>
            <person name="Muangham S."/>
        </authorList>
    </citation>
    <scope>NUCLEOTIDE SEQUENCE [LARGE SCALE GENOMIC DNA]</scope>
    <source>
        <strain evidence="6 7">RS15-1S</strain>
    </source>
</reference>
<keyword evidence="2 4" id="KW-0479">Metal-binding</keyword>
<keyword evidence="7" id="KW-1185">Reference proteome</keyword>
<dbReference type="NCBIfam" id="TIGR01256">
    <property type="entry name" value="modA"/>
    <property type="match status" value="1"/>
</dbReference>
<dbReference type="PANTHER" id="PTHR30632">
    <property type="entry name" value="MOLYBDATE-BINDING PERIPLASMIC PROTEIN"/>
    <property type="match status" value="1"/>
</dbReference>
<evidence type="ECO:0000313" key="7">
    <source>
        <dbReference type="Proteomes" id="UP000267536"/>
    </source>
</evidence>
<accession>A0A3N4G8M6</accession>
<name>A0A3N4G8M6_9ACTN</name>
<dbReference type="PROSITE" id="PS51257">
    <property type="entry name" value="PROKAR_LIPOPROTEIN"/>
    <property type="match status" value="1"/>
</dbReference>
<dbReference type="GO" id="GO:0015689">
    <property type="term" value="P:molybdate ion transport"/>
    <property type="evidence" value="ECO:0007669"/>
    <property type="project" value="InterPro"/>
</dbReference>
<sequence>MTTVRRLTRLACLASAVALIIGLAVGCSSDDNDKTPLTVYAAASLKKTFTEIETAYEQQHPDVDVTLNFDGSSALVNQIKQGASADVLATADEATMGKLGGLVNAPQIFARNTLVIVTASGNPKQVRDFASLSDPSIRTVVCAVEVPCGAATAEVERTTGVAVRPVSLESSVTAVLTKVTSGEADAGLVYLTDARTVPGKVTVVDDAAFAKVVNNYPIATLTANKHPQQATDFLSFVLGETGQKILTAAGFAAPN</sequence>
<dbReference type="PIRSF" id="PIRSF004846">
    <property type="entry name" value="ModA"/>
    <property type="match status" value="1"/>
</dbReference>
<evidence type="ECO:0000256" key="4">
    <source>
        <dbReference type="PIRSR" id="PIRSR004846-1"/>
    </source>
</evidence>
<evidence type="ECO:0000313" key="6">
    <source>
        <dbReference type="EMBL" id="RPA59089.1"/>
    </source>
</evidence>
<keyword evidence="4" id="KW-0500">Molybdenum</keyword>
<organism evidence="6 7">
    <name type="scientific">Gordonia oryzae</name>
    <dbReference type="NCBI Taxonomy" id="2487349"/>
    <lineage>
        <taxon>Bacteria</taxon>
        <taxon>Bacillati</taxon>
        <taxon>Actinomycetota</taxon>
        <taxon>Actinomycetes</taxon>
        <taxon>Mycobacteriales</taxon>
        <taxon>Gordoniaceae</taxon>
        <taxon>Gordonia</taxon>
    </lineage>
</organism>
<protein>
    <submittedName>
        <fullName evidence="6">Molybdate ABC transporter substrate-binding protein</fullName>
    </submittedName>
</protein>
<feature type="binding site" evidence="4">
    <location>
        <position position="190"/>
    </location>
    <ligand>
        <name>molybdate</name>
        <dbReference type="ChEBI" id="CHEBI:36264"/>
    </ligand>
</feature>
<evidence type="ECO:0000256" key="2">
    <source>
        <dbReference type="ARBA" id="ARBA00022723"/>
    </source>
</evidence>
<dbReference type="RefSeq" id="WP_123931182.1">
    <property type="nucleotide sequence ID" value="NZ_JBPSDP010000010.1"/>
</dbReference>
<dbReference type="EMBL" id="RKMH01000010">
    <property type="protein sequence ID" value="RPA59089.1"/>
    <property type="molecule type" value="Genomic_DNA"/>
</dbReference>
<feature type="binding site" evidence="4">
    <location>
        <position position="72"/>
    </location>
    <ligand>
        <name>molybdate</name>
        <dbReference type="ChEBI" id="CHEBI:36264"/>
    </ligand>
</feature>
<dbReference type="GO" id="GO:0046872">
    <property type="term" value="F:metal ion binding"/>
    <property type="evidence" value="ECO:0007669"/>
    <property type="project" value="UniProtKB-KW"/>
</dbReference>
<dbReference type="SUPFAM" id="SSF53850">
    <property type="entry name" value="Periplasmic binding protein-like II"/>
    <property type="match status" value="1"/>
</dbReference>
<feature type="chain" id="PRO_5038925663" evidence="5">
    <location>
        <begin position="30"/>
        <end position="255"/>
    </location>
</feature>
<gene>
    <name evidence="6" type="primary">modA</name>
    <name evidence="6" type="ORF">EF294_14330</name>
</gene>
<dbReference type="InterPro" id="IPR050682">
    <property type="entry name" value="ModA/WtpA"/>
</dbReference>
<comment type="caution">
    <text evidence="6">The sequence shown here is derived from an EMBL/GenBank/DDBJ whole genome shotgun (WGS) entry which is preliminary data.</text>
</comment>
<feature type="signal peptide" evidence="5">
    <location>
        <begin position="1"/>
        <end position="29"/>
    </location>
</feature>
<evidence type="ECO:0000256" key="1">
    <source>
        <dbReference type="ARBA" id="ARBA00009175"/>
    </source>
</evidence>
<dbReference type="Pfam" id="PF13531">
    <property type="entry name" value="SBP_bac_11"/>
    <property type="match status" value="1"/>
</dbReference>
<dbReference type="InterPro" id="IPR005950">
    <property type="entry name" value="ModA"/>
</dbReference>
<dbReference type="Gene3D" id="3.40.190.10">
    <property type="entry name" value="Periplasmic binding protein-like II"/>
    <property type="match status" value="2"/>
</dbReference>
<keyword evidence="3 5" id="KW-0732">Signal</keyword>
<feature type="binding site" evidence="4">
    <location>
        <position position="44"/>
    </location>
    <ligand>
        <name>molybdate</name>
        <dbReference type="ChEBI" id="CHEBI:36264"/>
    </ligand>
</feature>
<dbReference type="PANTHER" id="PTHR30632:SF0">
    <property type="entry name" value="SULFATE-BINDING PROTEIN"/>
    <property type="match status" value="1"/>
</dbReference>
<dbReference type="AlphaFoldDB" id="A0A3N4G8M6"/>
<dbReference type="Proteomes" id="UP000267536">
    <property type="component" value="Unassembled WGS sequence"/>
</dbReference>
<dbReference type="OrthoDB" id="9785015at2"/>
<comment type="similarity">
    <text evidence="1">Belongs to the bacterial solute-binding protein ModA family.</text>
</comment>
<dbReference type="GO" id="GO:0030973">
    <property type="term" value="F:molybdate ion binding"/>
    <property type="evidence" value="ECO:0007669"/>
    <property type="project" value="TreeGrafter"/>
</dbReference>
<evidence type="ECO:0000256" key="3">
    <source>
        <dbReference type="ARBA" id="ARBA00022729"/>
    </source>
</evidence>
<evidence type="ECO:0000256" key="5">
    <source>
        <dbReference type="SAM" id="SignalP"/>
    </source>
</evidence>